<evidence type="ECO:0000256" key="1">
    <source>
        <dbReference type="SAM" id="MobiDB-lite"/>
    </source>
</evidence>
<reference evidence="4 5" key="1">
    <citation type="submission" date="2016-10" db="EMBL/GenBank/DDBJ databases">
        <authorList>
            <person name="Varghese N."/>
            <person name="Submissions S."/>
        </authorList>
    </citation>
    <scope>NUCLEOTIDE SEQUENCE [LARGE SCALE GENOMIC DNA]</scope>
    <source>
        <strain evidence="4 5">DSM 16525</strain>
    </source>
</reference>
<keyword evidence="5" id="KW-1185">Reference proteome</keyword>
<dbReference type="PROSITE" id="PS00018">
    <property type="entry name" value="EF_HAND_1"/>
    <property type="match status" value="1"/>
</dbReference>
<proteinExistence type="predicted"/>
<dbReference type="InterPro" id="IPR018247">
    <property type="entry name" value="EF_Hand_1_Ca_BS"/>
</dbReference>
<keyword evidence="2" id="KW-0732">Signal</keyword>
<dbReference type="InterPro" id="IPR011600">
    <property type="entry name" value="Pept_C14_caspase"/>
</dbReference>
<evidence type="ECO:0000313" key="4">
    <source>
        <dbReference type="EMBL" id="SES80840.1"/>
    </source>
</evidence>
<gene>
    <name evidence="4" type="ORF">SAMN05443572_101217</name>
</gene>
<dbReference type="Pfam" id="PF00656">
    <property type="entry name" value="Peptidase_C14"/>
    <property type="match status" value="1"/>
</dbReference>
<feature type="chain" id="PRO_5046799358" description="Peptidase C14 caspase domain-containing protein" evidence="2">
    <location>
        <begin position="29"/>
        <end position="579"/>
    </location>
</feature>
<feature type="region of interest" description="Disordered" evidence="1">
    <location>
        <begin position="359"/>
        <end position="381"/>
    </location>
</feature>
<evidence type="ECO:0000259" key="3">
    <source>
        <dbReference type="Pfam" id="PF00656"/>
    </source>
</evidence>
<accession>A0ABY1BVN6</accession>
<protein>
    <recommendedName>
        <fullName evidence="3">Peptidase C14 caspase domain-containing protein</fullName>
    </recommendedName>
</protein>
<name>A0ABY1BVN6_MYXFU</name>
<dbReference type="Proteomes" id="UP000183760">
    <property type="component" value="Unassembled WGS sequence"/>
</dbReference>
<dbReference type="EMBL" id="FOIB01000001">
    <property type="protein sequence ID" value="SES80840.1"/>
    <property type="molecule type" value="Genomic_DNA"/>
</dbReference>
<feature type="signal peptide" evidence="2">
    <location>
        <begin position="1"/>
        <end position="28"/>
    </location>
</feature>
<organism evidence="4 5">
    <name type="scientific">Myxococcus fulvus</name>
    <dbReference type="NCBI Taxonomy" id="33"/>
    <lineage>
        <taxon>Bacteria</taxon>
        <taxon>Pseudomonadati</taxon>
        <taxon>Myxococcota</taxon>
        <taxon>Myxococcia</taxon>
        <taxon>Myxococcales</taxon>
        <taxon>Cystobacterineae</taxon>
        <taxon>Myxococcaceae</taxon>
        <taxon>Myxococcus</taxon>
    </lineage>
</organism>
<feature type="domain" description="Peptidase C14 caspase" evidence="3">
    <location>
        <begin position="40"/>
        <end position="184"/>
    </location>
</feature>
<evidence type="ECO:0000256" key="2">
    <source>
        <dbReference type="SAM" id="SignalP"/>
    </source>
</evidence>
<sequence>MNRARPFPLTGLCTLMFLCTATTSAAQAENPASAEPSPVRRALVVAYNGSDAPGMPPLRYADDDGVRWAETLRRLGVDVVLLTVPDAETAQAERERLADARLPTLTVLDETVDQLARRNAEDRAAGRTVDFLFVYVGHGRTGESGRAYLTLADGQLDQEGLYSRVVGKLDADYVHLLVDACHAAGVVGSRGGDPLVLRRLRRALEQEQLSGHPRVGAIFAESTEGETHEWSRIRAGVFSHAARSALLGGADVNGDGRVEYSELDAFVAAAIRGVKSPQARLAVRTFPPALSPSRALVGPAPEGPRLDLPPAPRGARISVEDTSGVRLVDAHQAAGEPLTLALPERTAYWLRTPGGEARVRRSDLRSGELPPSSPPEVASRGAAEESLLQGLFALPFGRDFYEGYVASTGVPAVDFSTALSPGEPSGVPRSLGLEAGLTLGAPPLGGRGVARGLALSWRAPGPGLTRFGARATYALAPDAWVDDATLQRMSVLAMAGLGGRGTVAPFAEVGAGWLMTVVDRPGRREGDALGLSARAAAGLRWKTGDFALRGTLGLDWDSVRVDGQRRGRWMPGIELGLER</sequence>
<dbReference type="Gene3D" id="3.40.50.1460">
    <property type="match status" value="1"/>
</dbReference>
<evidence type="ECO:0000313" key="5">
    <source>
        <dbReference type="Proteomes" id="UP000183760"/>
    </source>
</evidence>
<comment type="caution">
    <text evidence="4">The sequence shown here is derived from an EMBL/GenBank/DDBJ whole genome shotgun (WGS) entry which is preliminary data.</text>
</comment>